<reference evidence="2" key="2">
    <citation type="submission" date="2011-01" db="EMBL/GenBank/DDBJ databases">
        <title>The Non-contiguous Finished genome of Clostridium papyrosolvens.</title>
        <authorList>
            <person name="Lucas S."/>
            <person name="Copeland A."/>
            <person name="Lapidus A."/>
            <person name="Cheng J.-F."/>
            <person name="Goodwin L."/>
            <person name="Pitluck S."/>
            <person name="Misra M."/>
            <person name="Chertkov O."/>
            <person name="Detter J.C."/>
            <person name="Han C."/>
            <person name="Tapia R."/>
            <person name="Land M."/>
            <person name="Hauser L."/>
            <person name="Kyrpides N."/>
            <person name="Ivanova N."/>
            <person name="Pagani I."/>
            <person name="Mouttaki H."/>
            <person name="He Z."/>
            <person name="Zhou J."/>
            <person name="Hemme C.L."/>
            <person name="Woyke T."/>
        </authorList>
    </citation>
    <scope>NUCLEOTIDE SEQUENCE [LARGE SCALE GENOMIC DNA]</scope>
    <source>
        <strain evidence="2">DSM 2782</strain>
    </source>
</reference>
<dbReference type="Proteomes" id="UP000003860">
    <property type="component" value="Unassembled WGS sequence"/>
</dbReference>
<protein>
    <submittedName>
        <fullName evidence="2">Uncharacterized protein</fullName>
    </submittedName>
</protein>
<dbReference type="AlphaFoldDB" id="F1TDJ4"/>
<dbReference type="OrthoDB" id="2084280at2"/>
<name>F1TDJ4_9FIRM</name>
<dbReference type="eggNOG" id="ENOG502ZHAB">
    <property type="taxonomic scope" value="Bacteria"/>
</dbReference>
<comment type="caution">
    <text evidence="2">The sequence shown here is derived from an EMBL/GenBank/DDBJ whole genome shotgun (WGS) entry which is preliminary data.</text>
</comment>
<proteinExistence type="predicted"/>
<evidence type="ECO:0000313" key="3">
    <source>
        <dbReference type="Proteomes" id="UP000003860"/>
    </source>
</evidence>
<evidence type="ECO:0000313" key="2">
    <source>
        <dbReference type="EMBL" id="EGD47632.1"/>
    </source>
</evidence>
<feature type="signal peptide" evidence="1">
    <location>
        <begin position="1"/>
        <end position="28"/>
    </location>
</feature>
<gene>
    <name evidence="2" type="ORF">Cpap_1826</name>
</gene>
<dbReference type="EMBL" id="ACXX02000007">
    <property type="protein sequence ID" value="EGD47632.1"/>
    <property type="molecule type" value="Genomic_DNA"/>
</dbReference>
<evidence type="ECO:0000256" key="1">
    <source>
        <dbReference type="SAM" id="SignalP"/>
    </source>
</evidence>
<dbReference type="RefSeq" id="WP_004619587.1">
    <property type="nucleotide sequence ID" value="NZ_ACXX02000007.1"/>
</dbReference>
<reference evidence="2" key="1">
    <citation type="submission" date="2009-07" db="EMBL/GenBank/DDBJ databases">
        <authorList>
            <consortium name="US DOE Joint Genome Institute (JGI-PGF)"/>
            <person name="Lucas S."/>
            <person name="Copeland A."/>
            <person name="Lapidus A."/>
            <person name="Glavina del Rio T."/>
            <person name="Tice H."/>
            <person name="Bruce D."/>
            <person name="Goodwin L."/>
            <person name="Pitluck S."/>
            <person name="Larimer F."/>
            <person name="Land M.L."/>
            <person name="Mouttaki H."/>
            <person name="He Z."/>
            <person name="Zhou J."/>
            <person name="Hemme C.L."/>
        </authorList>
    </citation>
    <scope>NUCLEOTIDE SEQUENCE</scope>
    <source>
        <strain evidence="2">DSM 2782</strain>
    </source>
</reference>
<keyword evidence="3" id="KW-1185">Reference proteome</keyword>
<accession>F1TDJ4</accession>
<keyword evidence="1" id="KW-0732">Signal</keyword>
<organism evidence="2 3">
    <name type="scientific">Ruminiclostridium papyrosolvens DSM 2782</name>
    <dbReference type="NCBI Taxonomy" id="588581"/>
    <lineage>
        <taxon>Bacteria</taxon>
        <taxon>Bacillati</taxon>
        <taxon>Bacillota</taxon>
        <taxon>Clostridia</taxon>
        <taxon>Eubacteriales</taxon>
        <taxon>Oscillospiraceae</taxon>
        <taxon>Ruminiclostridium</taxon>
    </lineage>
</organism>
<feature type="chain" id="PRO_5039373533" evidence="1">
    <location>
        <begin position="29"/>
        <end position="169"/>
    </location>
</feature>
<sequence length="169" mass="18666">MNRSKKFFTSVLSMIMVMVMGLSFSVSAVSAATNASVHDIYYTVYNEKGEIVKEGIIPAIGARYSWGGSITLDNGWYTAFMQSGPKGFYVTKDTSMSFSYSLNRSATIEYDFYQNTTSDTTYPNTWKTGTKKASSATLTYTADKTNYYFVGVTNASSDSITISNVSFVF</sequence>